<name>A0A6G7VFI4_9GAMM</name>
<reference evidence="2" key="1">
    <citation type="submission" date="2020-01" db="EMBL/GenBank/DDBJ databases">
        <title>Caldichromatium gen. nov., sp. nov., a thermophilic purple sulfur bacterium member of the family Chromatiaceae isolated from Nakabusa hot spring, Japan.</title>
        <authorList>
            <person name="Saini M.K."/>
            <person name="Hanada S."/>
            <person name="Tank M."/>
        </authorList>
    </citation>
    <scope>NUCLEOTIDE SEQUENCE [LARGE SCALE GENOMIC DNA]</scope>
    <source>
        <strain evidence="2">No.7</strain>
    </source>
</reference>
<evidence type="ECO:0000313" key="1">
    <source>
        <dbReference type="EMBL" id="QIK38636.1"/>
    </source>
</evidence>
<evidence type="ECO:0000313" key="2">
    <source>
        <dbReference type="Proteomes" id="UP000502699"/>
    </source>
</evidence>
<keyword evidence="2" id="KW-1185">Reference proteome</keyword>
<dbReference type="AlphaFoldDB" id="A0A6G7VFI4"/>
<sequence>MPVLAQRAGFILDEAVATWRAAGIELDDANTTLENIARANRMTPAALFALIPNGPPAARDPAAIEAQLAGSGLGAKTLADFAEHQGLIPERARAHLKTLGIEAEINETLKTIAERHAVRPIELAKAILIPGYRPKPYLCCADSASLSHSTGIARA</sequence>
<proteinExistence type="predicted"/>
<organism evidence="1 2">
    <name type="scientific">Caldichromatium japonicum</name>
    <dbReference type="NCBI Taxonomy" id="2699430"/>
    <lineage>
        <taxon>Bacteria</taxon>
        <taxon>Pseudomonadati</taxon>
        <taxon>Pseudomonadota</taxon>
        <taxon>Gammaproteobacteria</taxon>
        <taxon>Chromatiales</taxon>
        <taxon>Chromatiaceae</taxon>
        <taxon>Caldichromatium</taxon>
    </lineage>
</organism>
<gene>
    <name evidence="1" type="ORF">GWK36_12315</name>
</gene>
<protein>
    <submittedName>
        <fullName evidence="1">Uncharacterized protein</fullName>
    </submittedName>
</protein>
<dbReference type="EMBL" id="CP048029">
    <property type="protein sequence ID" value="QIK38636.1"/>
    <property type="molecule type" value="Genomic_DNA"/>
</dbReference>
<accession>A0A6G7VFI4</accession>
<dbReference type="RefSeq" id="WP_166271496.1">
    <property type="nucleotide sequence ID" value="NZ_CP048029.1"/>
</dbReference>
<dbReference type="Proteomes" id="UP000502699">
    <property type="component" value="Chromosome"/>
</dbReference>
<dbReference type="KEGG" id="cjap:GWK36_12315"/>